<dbReference type="EMBL" id="FQVE01000003">
    <property type="protein sequence ID" value="SHF76847.1"/>
    <property type="molecule type" value="Genomic_DNA"/>
</dbReference>
<reference evidence="2" key="1">
    <citation type="submission" date="2016-11" db="EMBL/GenBank/DDBJ databases">
        <authorList>
            <person name="Varghese N."/>
            <person name="Submissions S."/>
        </authorList>
    </citation>
    <scope>NUCLEOTIDE SEQUENCE [LARGE SCALE GENOMIC DNA]</scope>
    <source>
        <strain evidence="2">YR203</strain>
    </source>
</reference>
<sequence>MIKLTDHPNLVGFLNVKYKPITPLKLITFTKKGIYCPQGQFYIDPWRPVDLAVITHGHADHARWGMKKYLCHHYTKPILYQRIGPDIECQSVEYGETITLNGVKISLHPAGHIIGSAQIRLEYKGYVTVISGDYKVQEDGLSTPFELVQCNEFVTESTFGLPIYNWLEVPELNQKLQSWVLKNKENSKTSVFIGYSLGKAQRIMKAVEGLGKIYVHNSIGKLNEAFESAGINLPDYKTADFKENPKEVQHEIVIVPPALLDSNIIRKIPDAATAICSGWMQVRGARRWRSADAGFAMSDHADWKGLLQAVKATEAEIVHVTHGQTEIFSKYLNEIGIKADVVQTQFGEDEEESEKEIIENPEP</sequence>
<accession>A0A1M5ECC3</accession>
<dbReference type="Gene3D" id="3.60.15.10">
    <property type="entry name" value="Ribonuclease Z/Hydroxyacylglutathione hydrolase-like"/>
    <property type="match status" value="1"/>
</dbReference>
<dbReference type="NCBIfam" id="TIGR04122">
    <property type="entry name" value="Xnuc_lig_assoc"/>
    <property type="match status" value="1"/>
</dbReference>
<dbReference type="InterPro" id="IPR050698">
    <property type="entry name" value="MBL"/>
</dbReference>
<dbReference type="GO" id="GO:0004521">
    <property type="term" value="F:RNA endonuclease activity"/>
    <property type="evidence" value="ECO:0007669"/>
    <property type="project" value="TreeGrafter"/>
</dbReference>
<dbReference type="SUPFAM" id="SSF56281">
    <property type="entry name" value="Metallo-hydrolase/oxidoreductase"/>
    <property type="match status" value="1"/>
</dbReference>
<name>A0A1M5ECC3_9FLAO</name>
<dbReference type="InterPro" id="IPR026360">
    <property type="entry name" value="Xnuc_lig_assoc"/>
</dbReference>
<dbReference type="PANTHER" id="PTHR11203:SF49">
    <property type="entry name" value="BLL1145 PROTEIN"/>
    <property type="match status" value="1"/>
</dbReference>
<proteinExistence type="predicted"/>
<gene>
    <name evidence="1" type="ORF">SAMN02787073_2876</name>
</gene>
<evidence type="ECO:0000313" key="1">
    <source>
        <dbReference type="EMBL" id="SHF76847.1"/>
    </source>
</evidence>
<organism evidence="1 2">
    <name type="scientific">Chryseobacterium vrystaatense</name>
    <dbReference type="NCBI Taxonomy" id="307480"/>
    <lineage>
        <taxon>Bacteria</taxon>
        <taxon>Pseudomonadati</taxon>
        <taxon>Bacteroidota</taxon>
        <taxon>Flavobacteriia</taxon>
        <taxon>Flavobacteriales</taxon>
        <taxon>Weeksellaceae</taxon>
        <taxon>Chryseobacterium group</taxon>
        <taxon>Chryseobacterium</taxon>
    </lineage>
</organism>
<evidence type="ECO:0000313" key="2">
    <source>
        <dbReference type="Proteomes" id="UP000184108"/>
    </source>
</evidence>
<protein>
    <submittedName>
        <fullName evidence="1">Putative mRNA 3-end processing factor</fullName>
    </submittedName>
</protein>
<dbReference type="InterPro" id="IPR036866">
    <property type="entry name" value="RibonucZ/Hydroxyglut_hydro"/>
</dbReference>
<dbReference type="AlphaFoldDB" id="A0A1M5ECC3"/>
<dbReference type="PANTHER" id="PTHR11203">
    <property type="entry name" value="CLEAVAGE AND POLYADENYLATION SPECIFICITY FACTOR FAMILY MEMBER"/>
    <property type="match status" value="1"/>
</dbReference>
<dbReference type="Proteomes" id="UP000184108">
    <property type="component" value="Unassembled WGS sequence"/>
</dbReference>